<gene>
    <name evidence="1" type="ORF">E0486_09455</name>
</gene>
<dbReference type="Proteomes" id="UP000295164">
    <property type="component" value="Unassembled WGS sequence"/>
</dbReference>
<dbReference type="EMBL" id="SKFH01000012">
    <property type="protein sequence ID" value="TCZ71770.1"/>
    <property type="molecule type" value="Genomic_DNA"/>
</dbReference>
<reference evidence="1 2" key="1">
    <citation type="submission" date="2019-03" db="EMBL/GenBank/DDBJ databases">
        <authorList>
            <person name="Kim M.K.M."/>
        </authorList>
    </citation>
    <scope>NUCLEOTIDE SEQUENCE [LARGE SCALE GENOMIC DNA]</scope>
    <source>
        <strain evidence="1 2">17J68-15</strain>
    </source>
</reference>
<name>A0A4R4E4B8_9BACT</name>
<dbReference type="AlphaFoldDB" id="A0A4R4E4B8"/>
<dbReference type="OrthoDB" id="814802at2"/>
<evidence type="ECO:0008006" key="3">
    <source>
        <dbReference type="Google" id="ProtNLM"/>
    </source>
</evidence>
<protein>
    <recommendedName>
        <fullName evidence="3">DUF748 domain-containing protein</fullName>
    </recommendedName>
</protein>
<dbReference type="RefSeq" id="WP_131851923.1">
    <property type="nucleotide sequence ID" value="NZ_SKFH01000012.1"/>
</dbReference>
<organism evidence="1 2">
    <name type="scientific">Flaviaesturariibacter aridisoli</name>
    <dbReference type="NCBI Taxonomy" id="2545761"/>
    <lineage>
        <taxon>Bacteria</taxon>
        <taxon>Pseudomonadati</taxon>
        <taxon>Bacteroidota</taxon>
        <taxon>Chitinophagia</taxon>
        <taxon>Chitinophagales</taxon>
        <taxon>Chitinophagaceae</taxon>
        <taxon>Flaviaestuariibacter</taxon>
    </lineage>
</organism>
<sequence length="556" mass="63039">MRLSKRKRWLLGGLSAFALLLLAFAVAAERYVEPILRKRIGVLIVQGSDSLYTWRLDKLEASLFGGHVEINGLHVAVDSNRYRQLLAEKRLPPLTLQVDMPHAHLRGVDVFNLLLARNVSIGELLTQDARIEVWRNGREERKNWDRPPLWKMIRPNINTIVLKKLQLDGVRFAYRHADDTGDVQLKFDTCTALIRDIRIDSAAAADPERIGFCRYVRLHFFDLKYRSADSATKLKARTIDYNSEERLLSITDFKLQPTRKDKESFYSATDKQQQMTTIEFARLDLTQFRVEEFVRNNAIVADSLLIDTPSIRIYTDKTLPPTLEGKMGRYPQQLLVNASTDVRIKGMALRGASVSYTERSEKSGEEGTLSLGRLNIVAANLTNIPADILRDSTCRVRATGNILGGSPLDVGFTFFLAAPEGRFAVEGNIRNVRASQLNGLAEPLAGIRLQSLDLQELRFRLEGNEYTARGEVGMRYRNLYLILQKEDKETGLLKTKKLLTKLVNKYTLLHDNPAPDGHEAVARNVERSRLMTQTFFGLVWQAIFSGMQTIMTNTAD</sequence>
<keyword evidence="2" id="KW-1185">Reference proteome</keyword>
<proteinExistence type="predicted"/>
<accession>A0A4R4E4B8</accession>
<comment type="caution">
    <text evidence="1">The sequence shown here is derived from an EMBL/GenBank/DDBJ whole genome shotgun (WGS) entry which is preliminary data.</text>
</comment>
<evidence type="ECO:0000313" key="2">
    <source>
        <dbReference type="Proteomes" id="UP000295164"/>
    </source>
</evidence>
<evidence type="ECO:0000313" key="1">
    <source>
        <dbReference type="EMBL" id="TCZ71770.1"/>
    </source>
</evidence>